<evidence type="ECO:0000313" key="3">
    <source>
        <dbReference type="EMBL" id="CAE6508675.1"/>
    </source>
</evidence>
<feature type="domain" description="PepSY" evidence="2">
    <location>
        <begin position="7"/>
        <end position="84"/>
    </location>
</feature>
<dbReference type="RefSeq" id="WP_107790355.1">
    <property type="nucleotide sequence ID" value="NZ_CAJNAP010000023.1"/>
</dbReference>
<gene>
    <name evidence="3" type="ORF">NMYAN_30052</name>
</gene>
<accession>A0A8H8Z1C9</accession>
<feature type="chain" id="PRO_5034354801" evidence="1">
    <location>
        <begin position="23"/>
        <end position="97"/>
    </location>
</feature>
<dbReference type="Gene3D" id="3.30.505.20">
    <property type="match status" value="1"/>
</dbReference>
<dbReference type="AlphaFoldDB" id="A0A8H8Z1C9"/>
<comment type="caution">
    <text evidence="3">The sequence shown here is derived from an EMBL/GenBank/DDBJ whole genome shotgun (WGS) entry which is preliminary data.</text>
</comment>
<keyword evidence="1" id="KW-0732">Signal</keyword>
<feature type="signal peptide" evidence="1">
    <location>
        <begin position="1"/>
        <end position="22"/>
    </location>
</feature>
<dbReference type="Pfam" id="PF13670">
    <property type="entry name" value="PepSY_2"/>
    <property type="match status" value="1"/>
</dbReference>
<proteinExistence type="predicted"/>
<evidence type="ECO:0000259" key="2">
    <source>
        <dbReference type="Pfam" id="PF13670"/>
    </source>
</evidence>
<sequence length="97" mass="11107">MNIKLNVIITLIALFLSTSSFAGLFDEEKVEWSQVPEKVQQTINQHLQGGTIEKIEKETKKKKVIVYEAYVKKPDGEKIEIKVEEDGTLLEIEDEND</sequence>
<dbReference type="InterPro" id="IPR025711">
    <property type="entry name" value="PepSY"/>
</dbReference>
<name>A0A8H8Z1C9_9PROT</name>
<dbReference type="EMBL" id="CAJNAP010000023">
    <property type="protein sequence ID" value="CAE6508675.1"/>
    <property type="molecule type" value="Genomic_DNA"/>
</dbReference>
<organism evidence="3 4">
    <name type="scientific">Nitrosomonas nitrosa</name>
    <dbReference type="NCBI Taxonomy" id="52442"/>
    <lineage>
        <taxon>Bacteria</taxon>
        <taxon>Pseudomonadati</taxon>
        <taxon>Pseudomonadota</taxon>
        <taxon>Betaproteobacteria</taxon>
        <taxon>Nitrosomonadales</taxon>
        <taxon>Nitrosomonadaceae</taxon>
        <taxon>Nitrosomonas</taxon>
    </lineage>
</organism>
<evidence type="ECO:0000313" key="4">
    <source>
        <dbReference type="Proteomes" id="UP000601736"/>
    </source>
</evidence>
<reference evidence="3" key="1">
    <citation type="submission" date="2021-02" db="EMBL/GenBank/DDBJ databases">
        <authorList>
            <person name="Han P."/>
        </authorList>
    </citation>
    <scope>NUCLEOTIDE SEQUENCE</scope>
    <source>
        <strain evidence="3">Nitrosomonas nitrosa 18-3D</strain>
    </source>
</reference>
<protein>
    <submittedName>
        <fullName evidence="3">Peptidase propeptide and YPEB domain-containing protein</fullName>
    </submittedName>
</protein>
<evidence type="ECO:0000256" key="1">
    <source>
        <dbReference type="SAM" id="SignalP"/>
    </source>
</evidence>
<dbReference type="Proteomes" id="UP000601736">
    <property type="component" value="Unassembled WGS sequence"/>
</dbReference>
<dbReference type="SUPFAM" id="SSF160574">
    <property type="entry name" value="BT0923-like"/>
    <property type="match status" value="1"/>
</dbReference>